<evidence type="ECO:0000256" key="5">
    <source>
        <dbReference type="HAMAP-Rule" id="MF_01925"/>
    </source>
</evidence>
<accession>A0A7T7M9D9</accession>
<dbReference type="FunFam" id="1.10.3730.10:FF:000001">
    <property type="entry name" value="Pyrroline-5-carboxylate reductase"/>
    <property type="match status" value="1"/>
</dbReference>
<protein>
    <recommendedName>
        <fullName evidence="5 6">Pyrroline-5-carboxylate reductase</fullName>
        <shortName evidence="5">P5C reductase</shortName>
        <shortName evidence="5">P5CR</shortName>
        <ecNumber evidence="5 6">1.5.1.2</ecNumber>
    </recommendedName>
    <alternativeName>
        <fullName evidence="5">PCA reductase</fullName>
    </alternativeName>
</protein>
<dbReference type="HAMAP" id="MF_01925">
    <property type="entry name" value="P5C_reductase"/>
    <property type="match status" value="1"/>
</dbReference>
<dbReference type="GO" id="GO:0055129">
    <property type="term" value="P:L-proline biosynthetic process"/>
    <property type="evidence" value="ECO:0007669"/>
    <property type="project" value="UniProtKB-UniRule"/>
</dbReference>
<evidence type="ECO:0000256" key="1">
    <source>
        <dbReference type="ARBA" id="ARBA00005525"/>
    </source>
</evidence>
<evidence type="ECO:0000313" key="12">
    <source>
        <dbReference type="Proteomes" id="UP000595895"/>
    </source>
</evidence>
<name>A0A7T7M9D9_9ACTO</name>
<comment type="subcellular location">
    <subcellularLocation>
        <location evidence="5">Cytoplasm</location>
    </subcellularLocation>
</comment>
<keyword evidence="5 8" id="KW-0641">Proline biosynthesis</keyword>
<comment type="similarity">
    <text evidence="1 5 8">Belongs to the pyrroline-5-carboxylate reductase family.</text>
</comment>
<evidence type="ECO:0000256" key="3">
    <source>
        <dbReference type="ARBA" id="ARBA00023002"/>
    </source>
</evidence>
<dbReference type="UniPathway" id="UPA00098">
    <property type="reaction ID" value="UER00361"/>
</dbReference>
<dbReference type="GO" id="GO:0004735">
    <property type="term" value="F:pyrroline-5-carboxylate reductase activity"/>
    <property type="evidence" value="ECO:0007669"/>
    <property type="project" value="UniProtKB-UniRule"/>
</dbReference>
<evidence type="ECO:0000313" key="11">
    <source>
        <dbReference type="EMBL" id="QQM66827.1"/>
    </source>
</evidence>
<comment type="catalytic activity">
    <reaction evidence="5">
        <text>L-proline + NAD(+) = (S)-1-pyrroline-5-carboxylate + NADH + 2 H(+)</text>
        <dbReference type="Rhea" id="RHEA:14105"/>
        <dbReference type="ChEBI" id="CHEBI:15378"/>
        <dbReference type="ChEBI" id="CHEBI:17388"/>
        <dbReference type="ChEBI" id="CHEBI:57540"/>
        <dbReference type="ChEBI" id="CHEBI:57945"/>
        <dbReference type="ChEBI" id="CHEBI:60039"/>
        <dbReference type="EC" id="1.5.1.2"/>
    </reaction>
</comment>
<dbReference type="GO" id="GO:0005737">
    <property type="term" value="C:cytoplasm"/>
    <property type="evidence" value="ECO:0007669"/>
    <property type="project" value="UniProtKB-SubCell"/>
</dbReference>
<sequence>MTVYGFIGAGNMAGAIVRGAVAAGLTRGADPATVLVTSAHDSAAALAAQLADPRVEALEEAPALVRRSDVLVLGVKPHVVPQVLAALREPLTSSRPLVVSLAAGLPLDRLASLLPQDARVVRAMPNMAAAVGQSMTALTAGPQATDDDLAAVTALLGAVGRTVVLPERLFAAFTAIAGCSPAFVFTFVEALARGGVEAGLPKAQAVEIATQAVLGSALSIQAEAARAAAGLPARTPADLVDAVCSPGGTTVAGLVALERAGFSPAVVAGVQATIDRDRELGA</sequence>
<evidence type="ECO:0000256" key="8">
    <source>
        <dbReference type="RuleBase" id="RU003903"/>
    </source>
</evidence>
<dbReference type="PANTHER" id="PTHR11645:SF0">
    <property type="entry name" value="PYRROLINE-5-CARBOXYLATE REDUCTASE 3"/>
    <property type="match status" value="1"/>
</dbReference>
<dbReference type="PANTHER" id="PTHR11645">
    <property type="entry name" value="PYRROLINE-5-CARBOXYLATE REDUCTASE"/>
    <property type="match status" value="1"/>
</dbReference>
<keyword evidence="3 5" id="KW-0560">Oxidoreductase</keyword>
<evidence type="ECO:0000256" key="7">
    <source>
        <dbReference type="PIRSR" id="PIRSR000193-1"/>
    </source>
</evidence>
<evidence type="ECO:0000256" key="6">
    <source>
        <dbReference type="NCBIfam" id="TIGR00112"/>
    </source>
</evidence>
<gene>
    <name evidence="5 11" type="primary">proC</name>
    <name evidence="11" type="ORF">JG540_07040</name>
</gene>
<dbReference type="EMBL" id="CP066802">
    <property type="protein sequence ID" value="QQM66827.1"/>
    <property type="molecule type" value="Genomic_DNA"/>
</dbReference>
<keyword evidence="12" id="KW-1185">Reference proteome</keyword>
<feature type="domain" description="Pyrroline-5-carboxylate reductase catalytic N-terminal" evidence="9">
    <location>
        <begin position="4"/>
        <end position="104"/>
    </location>
</feature>
<dbReference type="RefSeq" id="WP_200274922.1">
    <property type="nucleotide sequence ID" value="NZ_CP066802.1"/>
</dbReference>
<evidence type="ECO:0000259" key="10">
    <source>
        <dbReference type="Pfam" id="PF14748"/>
    </source>
</evidence>
<dbReference type="Pfam" id="PF03807">
    <property type="entry name" value="F420_oxidored"/>
    <property type="match status" value="1"/>
</dbReference>
<comment type="function">
    <text evidence="4 5">Catalyzes the reduction of 1-pyrroline-5-carboxylate (PCA) to L-proline.</text>
</comment>
<dbReference type="InterPro" id="IPR036291">
    <property type="entry name" value="NAD(P)-bd_dom_sf"/>
</dbReference>
<organism evidence="11 12">
    <name type="scientific">Actinomyces weissii</name>
    <dbReference type="NCBI Taxonomy" id="675090"/>
    <lineage>
        <taxon>Bacteria</taxon>
        <taxon>Bacillati</taxon>
        <taxon>Actinomycetota</taxon>
        <taxon>Actinomycetes</taxon>
        <taxon>Actinomycetales</taxon>
        <taxon>Actinomycetaceae</taxon>
        <taxon>Actinomyces</taxon>
    </lineage>
</organism>
<dbReference type="InterPro" id="IPR028939">
    <property type="entry name" value="P5C_Rdtase_cat_N"/>
</dbReference>
<comment type="catalytic activity">
    <reaction evidence="5 8">
        <text>L-proline + NADP(+) = (S)-1-pyrroline-5-carboxylate + NADPH + 2 H(+)</text>
        <dbReference type="Rhea" id="RHEA:14109"/>
        <dbReference type="ChEBI" id="CHEBI:15378"/>
        <dbReference type="ChEBI" id="CHEBI:17388"/>
        <dbReference type="ChEBI" id="CHEBI:57783"/>
        <dbReference type="ChEBI" id="CHEBI:58349"/>
        <dbReference type="ChEBI" id="CHEBI:60039"/>
        <dbReference type="EC" id="1.5.1.2"/>
    </reaction>
</comment>
<dbReference type="Pfam" id="PF14748">
    <property type="entry name" value="P5CR_dimer"/>
    <property type="match status" value="1"/>
</dbReference>
<dbReference type="Gene3D" id="1.10.3730.10">
    <property type="entry name" value="ProC C-terminal domain-like"/>
    <property type="match status" value="1"/>
</dbReference>
<feature type="domain" description="Pyrroline-5-carboxylate reductase dimerisation" evidence="10">
    <location>
        <begin position="167"/>
        <end position="280"/>
    </location>
</feature>
<keyword evidence="5 8" id="KW-0028">Amino-acid biosynthesis</keyword>
<dbReference type="NCBIfam" id="TIGR00112">
    <property type="entry name" value="proC"/>
    <property type="match status" value="1"/>
</dbReference>
<dbReference type="Proteomes" id="UP000595895">
    <property type="component" value="Chromosome"/>
</dbReference>
<dbReference type="PIRSF" id="PIRSF000193">
    <property type="entry name" value="Pyrrol-5-carb_rd"/>
    <property type="match status" value="1"/>
</dbReference>
<reference evidence="11 12" key="1">
    <citation type="submission" date="2020-12" db="EMBL/GenBank/DDBJ databases">
        <authorList>
            <person name="Zhou J."/>
        </authorList>
    </citation>
    <scope>NUCLEOTIDE SEQUENCE [LARGE SCALE GENOMIC DNA]</scope>
    <source>
        <strain evidence="11 12">CCUG 61299</strain>
    </source>
</reference>
<dbReference type="InterPro" id="IPR008927">
    <property type="entry name" value="6-PGluconate_DH-like_C_sf"/>
</dbReference>
<dbReference type="PROSITE" id="PS00521">
    <property type="entry name" value="P5CR"/>
    <property type="match status" value="1"/>
</dbReference>
<dbReference type="Gene3D" id="3.40.50.720">
    <property type="entry name" value="NAD(P)-binding Rossmann-like Domain"/>
    <property type="match status" value="1"/>
</dbReference>
<dbReference type="KEGG" id="awe:JG540_07040"/>
<comment type="pathway">
    <text evidence="5 8">Amino-acid biosynthesis; L-proline biosynthesis; L-proline from L-glutamate 5-semialdehyde: step 1/1.</text>
</comment>
<dbReference type="EC" id="1.5.1.2" evidence="5 6"/>
<proteinExistence type="inferred from homology"/>
<dbReference type="AlphaFoldDB" id="A0A7T7M9D9"/>
<evidence type="ECO:0000256" key="2">
    <source>
        <dbReference type="ARBA" id="ARBA00022857"/>
    </source>
</evidence>
<dbReference type="InterPro" id="IPR029036">
    <property type="entry name" value="P5CR_dimer"/>
</dbReference>
<dbReference type="InterPro" id="IPR053790">
    <property type="entry name" value="P5CR-like_CS"/>
</dbReference>
<keyword evidence="5" id="KW-0963">Cytoplasm</keyword>
<feature type="binding site" evidence="7">
    <location>
        <begin position="7"/>
        <end position="12"/>
    </location>
    <ligand>
        <name>NADP(+)</name>
        <dbReference type="ChEBI" id="CHEBI:58349"/>
    </ligand>
</feature>
<keyword evidence="2 5" id="KW-0521">NADP</keyword>
<dbReference type="InterPro" id="IPR000304">
    <property type="entry name" value="Pyrroline-COOH_reductase"/>
</dbReference>
<dbReference type="SUPFAM" id="SSF48179">
    <property type="entry name" value="6-phosphogluconate dehydrogenase C-terminal domain-like"/>
    <property type="match status" value="1"/>
</dbReference>
<dbReference type="SUPFAM" id="SSF51735">
    <property type="entry name" value="NAD(P)-binding Rossmann-fold domains"/>
    <property type="match status" value="1"/>
</dbReference>
<evidence type="ECO:0000259" key="9">
    <source>
        <dbReference type="Pfam" id="PF03807"/>
    </source>
</evidence>
<evidence type="ECO:0000256" key="4">
    <source>
        <dbReference type="ARBA" id="ARBA00058118"/>
    </source>
</evidence>